<keyword evidence="2" id="KW-0819">tRNA processing</keyword>
<comment type="caution">
    <text evidence="5">The sequence shown here is derived from an EMBL/GenBank/DDBJ whole genome shotgun (WGS) entry which is preliminary data.</text>
</comment>
<organism evidence="5 6">
    <name type="scientific">Coptotermes formosanus</name>
    <name type="common">Formosan subterranean termite</name>
    <dbReference type="NCBI Taxonomy" id="36987"/>
    <lineage>
        <taxon>Eukaryota</taxon>
        <taxon>Metazoa</taxon>
        <taxon>Ecdysozoa</taxon>
        <taxon>Arthropoda</taxon>
        <taxon>Hexapoda</taxon>
        <taxon>Insecta</taxon>
        <taxon>Pterygota</taxon>
        <taxon>Neoptera</taxon>
        <taxon>Polyneoptera</taxon>
        <taxon>Dictyoptera</taxon>
        <taxon>Blattodea</taxon>
        <taxon>Blattoidea</taxon>
        <taxon>Termitoidae</taxon>
        <taxon>Rhinotermitidae</taxon>
        <taxon>Coptotermes</taxon>
    </lineage>
</organism>
<dbReference type="Pfam" id="PF12928">
    <property type="entry name" value="tRNA_int_end_N2"/>
    <property type="match status" value="1"/>
</dbReference>
<protein>
    <recommendedName>
        <fullName evidence="4">tRNA-splicing endonuclease subunit Sen54 N-terminal domain-containing protein</fullName>
    </recommendedName>
</protein>
<sequence length="956" mass="107921">MKEFQPCNSWLEKKQIQTALDERKTLLEEERVERLGALTRADWDPELKIAKVTNRVGRHWKQMGHEVGGKLYLFPEEALFLLETACLELMYSGVAMSVQEGYSMLLGPDTGCTFNEYQTYMHLVRQGYIVLRHSESIKATRYECQIRLHQYSVGQKQHRENVGIMKQTSSTEPMQTSMKTEEQEFIDVETVETVDVSSDGQSVTQKTENEITDCNDVLDVSDSSQTSHAGLRIESAGKVRCDTQHKTSVENTDEIEVVSIVDVKVDADNEIVEVNHEDVPSTSVVRKISRPKQTKSEQKTVKSNAMNKEIQVSPAVKPGVDIENDVTNVPSLSSIQNSDLDGVTVNQPSNETAYLGRGRVTNINLEHDEVEILPSIIDISEEDGKQGLSSLKLEDTNSTSRNEIEVVDLEDDDSRSETSWEAERMRILDSIPSINGKFIIHVQVPDQDLLPKNVCPQKKDYYIERRRLSAQGIGGRPTAKLASNGTHRWQGNQSFNADGHVNPWIHAPTYNVGDGSGGGNMFGAAGVWSNNTFPLTSPFRNQHYQSQLPGAHELQTMFCQPTAMSSFLGNPTWVHNKMYGVPPFAPMLQNSRIPCGHRPLWHHRTRPYHQPYYKRRRRRFQKQYNTTPTVLGKQHFENQTNSNDDFVPLTVKDKISKEASETSHKDEGDGNDGGGDDNDDDVECLSVSSAIKVENSSMDWASAEGEQCNGNKNGTDTHTIHQRGKRTRKLRCSVPPKKLQTLHEQLRIETKERIRREDVLGLETKEHVRRGDVLTAEVLDEKSQEEELQQEDMVAANVSTWKDLKTVMQVVDLDSSSEDDNVYVDVNDIQGSETQNNEPLLKPEDCKDIDLILKKLQIIKSVDFKQERKAATNERLKISFDLYLPSPAFRKASPGLPNYRITVVGYEDGMPEPKDIIALLQDFQDDVPLLFAIVLPDTVTFLQFGNVRLPVEKVCP</sequence>
<feature type="compositionally biased region" description="Basic residues" evidence="3">
    <location>
        <begin position="720"/>
        <end position="729"/>
    </location>
</feature>
<proteinExistence type="inferred from homology"/>
<feature type="compositionally biased region" description="Basic and acidic residues" evidence="3">
    <location>
        <begin position="657"/>
        <end position="668"/>
    </location>
</feature>
<dbReference type="PANTHER" id="PTHR21027:SF1">
    <property type="entry name" value="TRNA-SPLICING ENDONUCLEASE SUBUNIT SEN54"/>
    <property type="match status" value="1"/>
</dbReference>
<keyword evidence="6" id="KW-1185">Reference proteome</keyword>
<dbReference type="EMBL" id="BLKM01000389">
    <property type="protein sequence ID" value="GFG32797.1"/>
    <property type="molecule type" value="Genomic_DNA"/>
</dbReference>
<feature type="region of interest" description="Disordered" evidence="3">
    <location>
        <begin position="702"/>
        <end position="729"/>
    </location>
</feature>
<dbReference type="Proteomes" id="UP000502823">
    <property type="component" value="Unassembled WGS sequence"/>
</dbReference>
<accession>A0A6L2PSG6</accession>
<reference evidence="6" key="1">
    <citation type="submission" date="2020-01" db="EMBL/GenBank/DDBJ databases">
        <title>Draft genome sequence of the Termite Coptotermes fromosanus.</title>
        <authorList>
            <person name="Itakura S."/>
            <person name="Yosikawa Y."/>
            <person name="Umezawa K."/>
        </authorList>
    </citation>
    <scope>NUCLEOTIDE SEQUENCE [LARGE SCALE GENOMIC DNA]</scope>
</reference>
<evidence type="ECO:0000313" key="5">
    <source>
        <dbReference type="EMBL" id="GFG32797.1"/>
    </source>
</evidence>
<feature type="compositionally biased region" description="Polar residues" evidence="3">
    <location>
        <begin position="708"/>
        <end position="717"/>
    </location>
</feature>
<dbReference type="GO" id="GO:0000214">
    <property type="term" value="C:tRNA-intron endonuclease complex"/>
    <property type="evidence" value="ECO:0007669"/>
    <property type="project" value="TreeGrafter"/>
</dbReference>
<comment type="similarity">
    <text evidence="1">Belongs to the SEN54 family.</text>
</comment>
<evidence type="ECO:0000256" key="3">
    <source>
        <dbReference type="SAM" id="MobiDB-lite"/>
    </source>
</evidence>
<evidence type="ECO:0000259" key="4">
    <source>
        <dbReference type="Pfam" id="PF12928"/>
    </source>
</evidence>
<evidence type="ECO:0000313" key="6">
    <source>
        <dbReference type="Proteomes" id="UP000502823"/>
    </source>
</evidence>
<name>A0A6L2PSG6_COPFO</name>
<dbReference type="InterPro" id="IPR024336">
    <property type="entry name" value="tRNA_splic_suSen54_N"/>
</dbReference>
<dbReference type="PANTHER" id="PTHR21027">
    <property type="entry name" value="TRNA-SPLICING ENDONUCLEASE SUBUNIT SEN54"/>
    <property type="match status" value="1"/>
</dbReference>
<dbReference type="InterPro" id="IPR024337">
    <property type="entry name" value="tRNA_splic_suSen54"/>
</dbReference>
<dbReference type="GO" id="GO:0000379">
    <property type="term" value="P:tRNA-type intron splice site recognition and cleavage"/>
    <property type="evidence" value="ECO:0007669"/>
    <property type="project" value="TreeGrafter"/>
</dbReference>
<evidence type="ECO:0000256" key="1">
    <source>
        <dbReference type="ARBA" id="ARBA00005736"/>
    </source>
</evidence>
<gene>
    <name evidence="5" type="ORF">Cfor_06311</name>
</gene>
<feature type="domain" description="tRNA-splicing endonuclease subunit Sen54 N-terminal" evidence="4">
    <location>
        <begin position="25"/>
        <end position="91"/>
    </location>
</feature>
<evidence type="ECO:0000256" key="2">
    <source>
        <dbReference type="ARBA" id="ARBA00022694"/>
    </source>
</evidence>
<feature type="region of interest" description="Disordered" evidence="3">
    <location>
        <begin position="657"/>
        <end position="682"/>
    </location>
</feature>
<dbReference type="AlphaFoldDB" id="A0A6L2PSG6"/>
<dbReference type="InParanoid" id="A0A6L2PSG6"/>
<dbReference type="OrthoDB" id="408683at2759"/>